<name>A0ABN1JNT0_9FLAO</name>
<evidence type="ECO:0000313" key="1">
    <source>
        <dbReference type="EMBL" id="GAA0743669.1"/>
    </source>
</evidence>
<proteinExistence type="predicted"/>
<dbReference type="Proteomes" id="UP001500736">
    <property type="component" value="Unassembled WGS sequence"/>
</dbReference>
<keyword evidence="2" id="KW-1185">Reference proteome</keyword>
<protein>
    <recommendedName>
        <fullName evidence="3">Cell wall anchor protein</fullName>
    </recommendedName>
</protein>
<reference evidence="1 2" key="1">
    <citation type="journal article" date="2019" name="Int. J. Syst. Evol. Microbiol.">
        <title>The Global Catalogue of Microorganisms (GCM) 10K type strain sequencing project: providing services to taxonomists for standard genome sequencing and annotation.</title>
        <authorList>
            <consortium name="The Broad Institute Genomics Platform"/>
            <consortium name="The Broad Institute Genome Sequencing Center for Infectious Disease"/>
            <person name="Wu L."/>
            <person name="Ma J."/>
        </authorList>
    </citation>
    <scope>NUCLEOTIDE SEQUENCE [LARGE SCALE GENOMIC DNA]</scope>
    <source>
        <strain evidence="1 2">JCM 15976</strain>
    </source>
</reference>
<sequence length="477" mass="50777">MKKIKFIISIITLCIGFNYNGFSQVGIGTTNPDPSSMLDISSTEKGMLTPRMTTTQRTAISSPAEGLLVFDTDENVFYFYNGGSWLPLEGAETRTNYKLVKSVADLSDELSGGKYVLNENYLYEINGTILIDNPIDLNGAYIEGHDTGEDILVNNTGSALFSGSKGGRIKDVVISGNGQQVFDITGSGAESVVGYSVIINGASSIGTLSNLGIVYFEVFQLINSSDGIDASNITSLYMDKVFWTDTNSGTFLTLSGAFDNLQLANGRVVADSGETGIDLSANPTINISASLSEISFTGAGTRVNPYTVGTYPGYNFTTAWDVDCPGIQLETDNVASGDIHLDAPIGSGFETDFGSIGSGVETKLVGTSTSNNLFRFSAPVDNRIVYDGVKTRNFHISSSISFQGDNNNSIYIFYIAKNGSVLEDTKVYREIGANNDVGAVSVVGSVELSQGDYIEVWAEKFSGGGSLLVVSLNLIAQ</sequence>
<dbReference type="EMBL" id="BAAAGF010000002">
    <property type="protein sequence ID" value="GAA0743669.1"/>
    <property type="molecule type" value="Genomic_DNA"/>
</dbReference>
<evidence type="ECO:0000313" key="2">
    <source>
        <dbReference type="Proteomes" id="UP001500736"/>
    </source>
</evidence>
<dbReference type="RefSeq" id="WP_343797467.1">
    <property type="nucleotide sequence ID" value="NZ_BAAAGF010000002.1"/>
</dbReference>
<accession>A0ABN1JNT0</accession>
<gene>
    <name evidence="1" type="ORF">GCM10009431_17060</name>
</gene>
<comment type="caution">
    <text evidence="1">The sequence shown here is derived from an EMBL/GenBank/DDBJ whole genome shotgun (WGS) entry which is preliminary data.</text>
</comment>
<organism evidence="1 2">
    <name type="scientific">Gaetbulibacter jejuensis</name>
    <dbReference type="NCBI Taxonomy" id="584607"/>
    <lineage>
        <taxon>Bacteria</taxon>
        <taxon>Pseudomonadati</taxon>
        <taxon>Bacteroidota</taxon>
        <taxon>Flavobacteriia</taxon>
        <taxon>Flavobacteriales</taxon>
        <taxon>Flavobacteriaceae</taxon>
        <taxon>Gaetbulibacter</taxon>
    </lineage>
</organism>
<evidence type="ECO:0008006" key="3">
    <source>
        <dbReference type="Google" id="ProtNLM"/>
    </source>
</evidence>